<organism evidence="1 2">
    <name type="scientific">Achromobacter phage JWDelta</name>
    <dbReference type="NCBI Taxonomy" id="1416008"/>
    <lineage>
        <taxon>Viruses</taxon>
        <taxon>Duplodnaviria</taxon>
        <taxon>Heunggongvirae</taxon>
        <taxon>Uroviricota</taxon>
        <taxon>Caudoviricetes</taxon>
        <taxon>Schitoviridae</taxon>
        <taxon>Rothmandenesvirinae</taxon>
        <taxon>Jwalphavirus</taxon>
        <taxon>Jwalphavirus jwalpha</taxon>
    </lineage>
</organism>
<sequence>MKAISEPKKVTRTNANGRDQTFTEQYFRVEESDVGKFKHHYLGYNHRSHRFLEEEVGCSVVVQTDGKGWTCWYFGLNWESEECRKLH</sequence>
<dbReference type="EMBL" id="KF787094">
    <property type="protein sequence ID" value="AHC56545.1"/>
    <property type="molecule type" value="Genomic_DNA"/>
</dbReference>
<dbReference type="Proteomes" id="UP000018886">
    <property type="component" value="Segment"/>
</dbReference>
<evidence type="ECO:0000313" key="2">
    <source>
        <dbReference type="Proteomes" id="UP000018886"/>
    </source>
</evidence>
<reference evidence="1 2" key="1">
    <citation type="journal article" date="2014" name="Virol. J.">
        <title>First genome sequences of Achromobacter phages reveal new members of the N4 family.</title>
        <authorList>
            <person name="Wittmann J."/>
            <person name="Dreiseikelmann B."/>
            <person name="Rohde M."/>
            <person name="Meier-Kolthoff J.P."/>
            <person name="Bunk B."/>
            <person name="Rohde C."/>
        </authorList>
    </citation>
    <scope>NUCLEOTIDE SEQUENCE [LARGE SCALE GENOMIC DNA]</scope>
</reference>
<name>V9SK88_9CAUD</name>
<accession>V9SK88</accession>
<protein>
    <submittedName>
        <fullName evidence="1">Uncharacterized protein</fullName>
    </submittedName>
</protein>
<proteinExistence type="predicted"/>
<gene>
    <name evidence="1" type="ORF">JJJA_0029</name>
</gene>
<evidence type="ECO:0000313" key="1">
    <source>
        <dbReference type="EMBL" id="AHC56545.1"/>
    </source>
</evidence>